<proteinExistence type="predicted"/>
<name>A0AAD4IDC5_9PLEO</name>
<sequence>MIDPTAYSTPLSVNVALTEYSRKFYDGTYKWNSEGFTDETGIYREFDCYNPDAQAPTPLPPMYLSDDDIDGGAVGQGSPSGESAVHKLGDDNGSLTFALDVKSRDVVVTVRRDDLFLGYADRQHHIGKMEDALVKSRANKVNLTLEECYRLCAIAETHQQNVNPIKPAKKTIIPELRDLASPSELSDCPSDISEWDVAKPMSKTKSISKKPIDEMFEQDDVDEPKEKPTTRGIAQKVKKGTKKPTTESIKSSPKMETVQTGSYMKGFGETSRRRSTRLSQHGK</sequence>
<comment type="caution">
    <text evidence="2">The sequence shown here is derived from an EMBL/GenBank/DDBJ whole genome shotgun (WGS) entry which is preliminary data.</text>
</comment>
<evidence type="ECO:0000256" key="1">
    <source>
        <dbReference type="SAM" id="MobiDB-lite"/>
    </source>
</evidence>
<protein>
    <submittedName>
        <fullName evidence="2">Uncharacterized protein</fullName>
    </submittedName>
</protein>
<keyword evidence="3" id="KW-1185">Reference proteome</keyword>
<dbReference type="AlphaFoldDB" id="A0AAD4IDC5"/>
<dbReference type="EMBL" id="JAANER010000003">
    <property type="protein sequence ID" value="KAG9192672.1"/>
    <property type="molecule type" value="Genomic_DNA"/>
</dbReference>
<feature type="compositionally biased region" description="Basic residues" evidence="1">
    <location>
        <begin position="273"/>
        <end position="283"/>
    </location>
</feature>
<evidence type="ECO:0000313" key="2">
    <source>
        <dbReference type="EMBL" id="KAG9192672.1"/>
    </source>
</evidence>
<dbReference type="Proteomes" id="UP001199106">
    <property type="component" value="Unassembled WGS sequence"/>
</dbReference>
<gene>
    <name evidence="2" type="ORF">G6011_11406</name>
</gene>
<accession>A0AAD4IDC5</accession>
<organism evidence="2 3">
    <name type="scientific">Alternaria panax</name>
    <dbReference type="NCBI Taxonomy" id="48097"/>
    <lineage>
        <taxon>Eukaryota</taxon>
        <taxon>Fungi</taxon>
        <taxon>Dikarya</taxon>
        <taxon>Ascomycota</taxon>
        <taxon>Pezizomycotina</taxon>
        <taxon>Dothideomycetes</taxon>
        <taxon>Pleosporomycetidae</taxon>
        <taxon>Pleosporales</taxon>
        <taxon>Pleosporineae</taxon>
        <taxon>Pleosporaceae</taxon>
        <taxon>Alternaria</taxon>
        <taxon>Alternaria sect. Panax</taxon>
    </lineage>
</organism>
<feature type="region of interest" description="Disordered" evidence="1">
    <location>
        <begin position="209"/>
        <end position="283"/>
    </location>
</feature>
<feature type="compositionally biased region" description="Acidic residues" evidence="1">
    <location>
        <begin position="214"/>
        <end position="223"/>
    </location>
</feature>
<evidence type="ECO:0000313" key="3">
    <source>
        <dbReference type="Proteomes" id="UP001199106"/>
    </source>
</evidence>
<reference evidence="2" key="1">
    <citation type="submission" date="2021-07" db="EMBL/GenBank/DDBJ databases">
        <title>Genome Resource of American Ginseng Black Spot Pathogen Alternaria panax.</title>
        <authorList>
            <person name="Qiu C."/>
            <person name="Wang W."/>
            <person name="Liu Z."/>
        </authorList>
    </citation>
    <scope>NUCLEOTIDE SEQUENCE</scope>
    <source>
        <strain evidence="2">BNCC115425</strain>
    </source>
</reference>